<reference evidence="2" key="2">
    <citation type="journal article" date="2020" name="Microorganisms">
        <title>Osmotic Adaptation and Compatible Solute Biosynthesis of Phototrophic Bacteria as Revealed from Genome Analyses.</title>
        <authorList>
            <person name="Imhoff J.F."/>
            <person name="Rahn T."/>
            <person name="Kunzel S."/>
            <person name="Keller A."/>
            <person name="Neulinger S.C."/>
        </authorList>
    </citation>
    <scope>NUCLEOTIDE SEQUENCE</scope>
    <source>
        <strain evidence="2">DSM 9154</strain>
    </source>
</reference>
<evidence type="ECO:0000259" key="1">
    <source>
        <dbReference type="Pfam" id="PF15919"/>
    </source>
</evidence>
<dbReference type="GO" id="GO:0006355">
    <property type="term" value="P:regulation of DNA-templated transcription"/>
    <property type="evidence" value="ECO:0007669"/>
    <property type="project" value="InterPro"/>
</dbReference>
<dbReference type="InterPro" id="IPR010985">
    <property type="entry name" value="Ribbon_hlx_hlx"/>
</dbReference>
<dbReference type="InterPro" id="IPR013321">
    <property type="entry name" value="Arc_rbn_hlx_hlx"/>
</dbReference>
<reference evidence="2" key="1">
    <citation type="submission" date="2017-08" db="EMBL/GenBank/DDBJ databases">
        <authorList>
            <person name="Imhoff J.F."/>
            <person name="Rahn T."/>
            <person name="Kuenzel S."/>
            <person name="Neulinger S.C."/>
        </authorList>
    </citation>
    <scope>NUCLEOTIDE SEQUENCE</scope>
    <source>
        <strain evidence="2">DSM 9154</strain>
    </source>
</reference>
<dbReference type="EMBL" id="NRRE01000015">
    <property type="protein sequence ID" value="MBK1696392.1"/>
    <property type="molecule type" value="Genomic_DNA"/>
</dbReference>
<proteinExistence type="predicted"/>
<feature type="domain" description="HicB-like antitoxin of toxin-antitoxin system" evidence="1">
    <location>
        <begin position="4"/>
        <end position="122"/>
    </location>
</feature>
<organism evidence="2 3">
    <name type="scientific">Rhodovibrio salinarum</name>
    <dbReference type="NCBI Taxonomy" id="1087"/>
    <lineage>
        <taxon>Bacteria</taxon>
        <taxon>Pseudomonadati</taxon>
        <taxon>Pseudomonadota</taxon>
        <taxon>Alphaproteobacteria</taxon>
        <taxon>Rhodospirillales</taxon>
        <taxon>Rhodovibrionaceae</taxon>
        <taxon>Rhodovibrio</taxon>
    </lineage>
</organism>
<dbReference type="SUPFAM" id="SSF143100">
    <property type="entry name" value="TTHA1013/TTHA0281-like"/>
    <property type="match status" value="1"/>
</dbReference>
<gene>
    <name evidence="2" type="ORF">CKO21_03940</name>
</gene>
<protein>
    <submittedName>
        <fullName evidence="2">HicB family protein</fullName>
    </submittedName>
</protein>
<dbReference type="InterPro" id="IPR035069">
    <property type="entry name" value="TTHA1013/TTHA0281-like"/>
</dbReference>
<accession>A0A934QGT5</accession>
<dbReference type="RefSeq" id="WP_027287686.1">
    <property type="nucleotide sequence ID" value="NZ_NRRE01000015.1"/>
</dbReference>
<dbReference type="CDD" id="cd22231">
    <property type="entry name" value="RHH_NikR_HicB-like"/>
    <property type="match status" value="1"/>
</dbReference>
<dbReference type="SUPFAM" id="SSF47598">
    <property type="entry name" value="Ribbon-helix-helix"/>
    <property type="match status" value="1"/>
</dbReference>
<dbReference type="Gene3D" id="3.30.160.250">
    <property type="match status" value="1"/>
</dbReference>
<dbReference type="AlphaFoldDB" id="A0A934QGT5"/>
<keyword evidence="3" id="KW-1185">Reference proteome</keyword>
<evidence type="ECO:0000313" key="3">
    <source>
        <dbReference type="Proteomes" id="UP000778970"/>
    </source>
</evidence>
<comment type="caution">
    <text evidence="2">The sequence shown here is derived from an EMBL/GenBank/DDBJ whole genome shotgun (WGS) entry which is preliminary data.</text>
</comment>
<dbReference type="InterPro" id="IPR031807">
    <property type="entry name" value="HicB-like"/>
</dbReference>
<dbReference type="Proteomes" id="UP000778970">
    <property type="component" value="Unassembled WGS sequence"/>
</dbReference>
<name>A0A934QGT5_9PROT</name>
<dbReference type="Pfam" id="PF15919">
    <property type="entry name" value="HicB_lk_antitox"/>
    <property type="match status" value="1"/>
</dbReference>
<evidence type="ECO:0000313" key="2">
    <source>
        <dbReference type="EMBL" id="MBK1696392.1"/>
    </source>
</evidence>
<sequence>MTYYVAALHKDEDSDYGISFPDFPGCVSAGATVDEAVEMGQEALALFCTEMLEAGTMPEPTPPEQVAQDPDFADATLILVKGPTRPLHVKRVNVTLPEDLLGRIDDRAQREGYTRSGWLAHVTRRALSGDRVG</sequence>
<dbReference type="Gene3D" id="1.10.1220.10">
    <property type="entry name" value="Met repressor-like"/>
    <property type="match status" value="1"/>
</dbReference>